<keyword evidence="3" id="KW-1185">Reference proteome</keyword>
<dbReference type="Proteomes" id="UP000805841">
    <property type="component" value="Unassembled WGS sequence"/>
</dbReference>
<dbReference type="SUPFAM" id="SSF52096">
    <property type="entry name" value="ClpP/crotonase"/>
    <property type="match status" value="1"/>
</dbReference>
<proteinExistence type="inferred from homology"/>
<dbReference type="Pfam" id="PF00378">
    <property type="entry name" value="ECH_1"/>
    <property type="match status" value="1"/>
</dbReference>
<dbReference type="PANTHER" id="PTHR43459">
    <property type="entry name" value="ENOYL-COA HYDRATASE"/>
    <property type="match status" value="1"/>
</dbReference>
<dbReference type="InterPro" id="IPR029045">
    <property type="entry name" value="ClpP/crotonase-like_dom_sf"/>
</dbReference>
<dbReference type="PANTHER" id="PTHR43459:SF1">
    <property type="entry name" value="EG:BACN32G11.4 PROTEIN"/>
    <property type="match status" value="1"/>
</dbReference>
<dbReference type="EMBL" id="JAAOCA010000013">
    <property type="protein sequence ID" value="MBD1599366.1"/>
    <property type="molecule type" value="Genomic_DNA"/>
</dbReference>
<dbReference type="RefSeq" id="WP_190420656.1">
    <property type="nucleotide sequence ID" value="NZ_JAAOCA010000013.1"/>
</dbReference>
<reference evidence="2 3" key="1">
    <citation type="journal article" date="2020" name="Insects">
        <title>Bacteria Belonging to Pseudomonas typographi sp. nov. from the Bark Beetle Ips typographus Have Genomic Potential to Aid in the Host Ecology.</title>
        <authorList>
            <person name="Peral-Aranega E."/>
            <person name="Saati-Santamaria Z."/>
            <person name="Kolarik M."/>
            <person name="Rivas R."/>
            <person name="Garcia-Fraile P."/>
        </authorList>
    </citation>
    <scope>NUCLEOTIDE SEQUENCE [LARGE SCALE GENOMIC DNA]</scope>
    <source>
        <strain evidence="2 3">CA3A</strain>
    </source>
</reference>
<evidence type="ECO:0000313" key="2">
    <source>
        <dbReference type="EMBL" id="MBD1599366.1"/>
    </source>
</evidence>
<organism evidence="2 3">
    <name type="scientific">Pseudomonas typographi</name>
    <dbReference type="NCBI Taxonomy" id="2715964"/>
    <lineage>
        <taxon>Bacteria</taxon>
        <taxon>Pseudomonadati</taxon>
        <taxon>Pseudomonadota</taxon>
        <taxon>Gammaproteobacteria</taxon>
        <taxon>Pseudomonadales</taxon>
        <taxon>Pseudomonadaceae</taxon>
        <taxon>Pseudomonas</taxon>
    </lineage>
</organism>
<gene>
    <name evidence="2" type="ORF">HAQ05_11710</name>
</gene>
<evidence type="ECO:0000313" key="3">
    <source>
        <dbReference type="Proteomes" id="UP000805841"/>
    </source>
</evidence>
<protein>
    <submittedName>
        <fullName evidence="2">Enoyl-CoA hydratase/isomerase family protein</fullName>
    </submittedName>
</protein>
<comment type="caution">
    <text evidence="2">The sequence shown here is derived from an EMBL/GenBank/DDBJ whole genome shotgun (WGS) entry which is preliminary data.</text>
</comment>
<comment type="similarity">
    <text evidence="1">Belongs to the enoyl-CoA hydratase/isomerase family.</text>
</comment>
<dbReference type="InterPro" id="IPR014748">
    <property type="entry name" value="Enoyl-CoA_hydra_C"/>
</dbReference>
<dbReference type="Gene3D" id="3.90.226.10">
    <property type="entry name" value="2-enoyl-CoA Hydratase, Chain A, domain 1"/>
    <property type="match status" value="1"/>
</dbReference>
<sequence>MADHLLEQRRGNVSILTLNVPERRNALSPDLRARLYEALVAADEDPQVRALVLTGAGGHFSAGGDIGSMDVTRLAEGRTRMRRSHRLIRQLCSMGTPVVAAVEGWAAAGGLGVALACDSLVCSEAARFSANFGAVALLPDLGILHTLPRRVGVARARQLLLYGEPIEASEALRIGLVDQLAAPGQALEVALARAEALTHRAPLPLALTKALLAEGLEALLERECELQSQLFLSADHAEGKAAFLAKRPANFTGA</sequence>
<dbReference type="CDD" id="cd06558">
    <property type="entry name" value="crotonase-like"/>
    <property type="match status" value="1"/>
</dbReference>
<accession>A0ABR7Z1I6</accession>
<evidence type="ECO:0000256" key="1">
    <source>
        <dbReference type="ARBA" id="ARBA00005254"/>
    </source>
</evidence>
<name>A0ABR7Z1I6_9PSED</name>
<dbReference type="InterPro" id="IPR001753">
    <property type="entry name" value="Enoyl-CoA_hydra/iso"/>
</dbReference>
<dbReference type="Gene3D" id="1.10.12.10">
    <property type="entry name" value="Lyase 2-enoyl-coa Hydratase, Chain A, domain 2"/>
    <property type="match status" value="1"/>
</dbReference>